<dbReference type="EMBL" id="SEYY01010785">
    <property type="protein sequence ID" value="KAB7501396.1"/>
    <property type="molecule type" value="Genomic_DNA"/>
</dbReference>
<proteinExistence type="inferred from homology"/>
<dbReference type="AlphaFoldDB" id="A0A5N5T4J0"/>
<dbReference type="GO" id="GO:0051213">
    <property type="term" value="F:dioxygenase activity"/>
    <property type="evidence" value="ECO:0007669"/>
    <property type="project" value="UniProtKB-KW"/>
</dbReference>
<dbReference type="Pfam" id="PF02668">
    <property type="entry name" value="TauD"/>
    <property type="match status" value="1"/>
</dbReference>
<reference evidence="7 8" key="1">
    <citation type="journal article" date="2019" name="PLoS Biol.">
        <title>Sex chromosomes control vertical transmission of feminizing Wolbachia symbionts in an isopod.</title>
        <authorList>
            <person name="Becking T."/>
            <person name="Chebbi M.A."/>
            <person name="Giraud I."/>
            <person name="Moumen B."/>
            <person name="Laverre T."/>
            <person name="Caubet Y."/>
            <person name="Peccoud J."/>
            <person name="Gilbert C."/>
            <person name="Cordaux R."/>
        </authorList>
    </citation>
    <scope>NUCLEOTIDE SEQUENCE [LARGE SCALE GENOMIC DNA]</scope>
    <source>
        <strain evidence="7">ANa2</strain>
        <tissue evidence="7">Whole body excluding digestive tract and cuticle</tissue>
    </source>
</reference>
<keyword evidence="3" id="KW-0223">Dioxygenase</keyword>
<name>A0A5N5T4J0_9CRUS</name>
<dbReference type="GO" id="GO:0046872">
    <property type="term" value="F:metal ion binding"/>
    <property type="evidence" value="ECO:0007669"/>
    <property type="project" value="UniProtKB-KW"/>
</dbReference>
<dbReference type="InterPro" id="IPR003819">
    <property type="entry name" value="TauD/TfdA-like"/>
</dbReference>
<evidence type="ECO:0000256" key="4">
    <source>
        <dbReference type="ARBA" id="ARBA00023002"/>
    </source>
</evidence>
<evidence type="ECO:0000313" key="8">
    <source>
        <dbReference type="Proteomes" id="UP000326759"/>
    </source>
</evidence>
<keyword evidence="2" id="KW-0479">Metal-binding</keyword>
<dbReference type="InterPro" id="IPR042098">
    <property type="entry name" value="TauD-like_sf"/>
</dbReference>
<feature type="domain" description="TauD/TfdA-like" evidence="6">
    <location>
        <begin position="21"/>
        <end position="274"/>
    </location>
</feature>
<dbReference type="Gene3D" id="3.60.130.10">
    <property type="entry name" value="Clavaminate synthase-like"/>
    <property type="match status" value="1"/>
</dbReference>
<dbReference type="PANTHER" id="PTHR43779:SF3">
    <property type="entry name" value="(3R)-3-[(CARBOXYMETHYL)AMINO]FATTY ACID OXYGENASE_DECARBOXYLASE"/>
    <property type="match status" value="1"/>
</dbReference>
<evidence type="ECO:0000256" key="2">
    <source>
        <dbReference type="ARBA" id="ARBA00022723"/>
    </source>
</evidence>
<dbReference type="SUPFAM" id="SSF51197">
    <property type="entry name" value="Clavaminate synthase-like"/>
    <property type="match status" value="1"/>
</dbReference>
<keyword evidence="8" id="KW-1185">Reference proteome</keyword>
<keyword evidence="4" id="KW-0560">Oxidoreductase</keyword>
<evidence type="ECO:0000256" key="3">
    <source>
        <dbReference type="ARBA" id="ARBA00022964"/>
    </source>
</evidence>
<organism evidence="7 8">
    <name type="scientific">Armadillidium nasatum</name>
    <dbReference type="NCBI Taxonomy" id="96803"/>
    <lineage>
        <taxon>Eukaryota</taxon>
        <taxon>Metazoa</taxon>
        <taxon>Ecdysozoa</taxon>
        <taxon>Arthropoda</taxon>
        <taxon>Crustacea</taxon>
        <taxon>Multicrustacea</taxon>
        <taxon>Malacostraca</taxon>
        <taxon>Eumalacostraca</taxon>
        <taxon>Peracarida</taxon>
        <taxon>Isopoda</taxon>
        <taxon>Oniscidea</taxon>
        <taxon>Crinocheta</taxon>
        <taxon>Armadillidiidae</taxon>
        <taxon>Armadillidium</taxon>
    </lineage>
</organism>
<evidence type="ECO:0000259" key="6">
    <source>
        <dbReference type="Pfam" id="PF02668"/>
    </source>
</evidence>
<protein>
    <submittedName>
        <fullName evidence="7">Alkylsulfatase</fullName>
    </submittedName>
</protein>
<accession>A0A5N5T4J0</accession>
<evidence type="ECO:0000313" key="7">
    <source>
        <dbReference type="EMBL" id="KAB7501396.1"/>
    </source>
</evidence>
<dbReference type="PANTHER" id="PTHR43779">
    <property type="entry name" value="DIOXYGENASE RV0097-RELATED"/>
    <property type="match status" value="1"/>
</dbReference>
<gene>
    <name evidence="7" type="primary">atsK</name>
    <name evidence="7" type="ORF">Anas_14024</name>
</gene>
<comment type="similarity">
    <text evidence="1">Belongs to the TfdA dioxygenase family.</text>
</comment>
<keyword evidence="5" id="KW-0408">Iron</keyword>
<comment type="caution">
    <text evidence="7">The sequence shown here is derived from an EMBL/GenBank/DDBJ whole genome shotgun (WGS) entry which is preliminary data.</text>
</comment>
<evidence type="ECO:0000256" key="1">
    <source>
        <dbReference type="ARBA" id="ARBA00005896"/>
    </source>
</evidence>
<dbReference type="InterPro" id="IPR051178">
    <property type="entry name" value="TfdA_dioxygenase"/>
</dbReference>
<evidence type="ECO:0000256" key="5">
    <source>
        <dbReference type="ARBA" id="ARBA00023004"/>
    </source>
</evidence>
<dbReference type="Proteomes" id="UP000326759">
    <property type="component" value="Unassembled WGS sequence"/>
</dbReference>
<sequence length="287" mass="33402">MSNSVFRSTGSLVSKFYTLKPIQLGAEVHGINLQKDVSEEAIQTIKNDVLEHRLLIFKDQGIISGDRHVEIAKWFAEPDSTFYKHPKSPHPDVFRVSNDRTEGCTNVGRTGWHIDGSFQEAPFSYSLYHMVSVPIFGPTVFAPLTEIIEELPQSQRERWERLYMMSDRRTGPVHPLIYSHPLSKKKVLCFHLGMTESFIWDYGTKDERVTKEEETYKIIQEIHHEFVKDNKRRQYVHQWKEGEFIISDNLAVAHEAAPETQDSRDKVGLRVLHRVTTKGFYPPRKEY</sequence>
<dbReference type="OrthoDB" id="10257314at2759"/>